<keyword evidence="2" id="KW-1185">Reference proteome</keyword>
<proteinExistence type="predicted"/>
<comment type="caution">
    <text evidence="1">The sequence shown here is derived from an EMBL/GenBank/DDBJ whole genome shotgun (WGS) entry which is preliminary data.</text>
</comment>
<dbReference type="PANTHER" id="PTHR33112">
    <property type="entry name" value="DOMAIN PROTEIN, PUTATIVE-RELATED"/>
    <property type="match status" value="1"/>
</dbReference>
<dbReference type="PANTHER" id="PTHR33112:SF9">
    <property type="entry name" value="HETEROKARYON INCOMPATIBILITY DOMAIN-CONTAINING PROTEIN"/>
    <property type="match status" value="1"/>
</dbReference>
<dbReference type="AlphaFoldDB" id="A0A2P5HLT1"/>
<protein>
    <submittedName>
        <fullName evidence="1">Heterokaryon incompatibility protein</fullName>
    </submittedName>
</protein>
<evidence type="ECO:0000313" key="1">
    <source>
        <dbReference type="EMBL" id="POS71228.1"/>
    </source>
</evidence>
<reference evidence="1" key="1">
    <citation type="submission" date="2017-09" db="EMBL/GenBank/DDBJ databases">
        <title>Polyketide synthases of a Diaporthe helianthi virulent isolate.</title>
        <authorList>
            <person name="Baroncelli R."/>
        </authorList>
    </citation>
    <scope>NUCLEOTIDE SEQUENCE [LARGE SCALE GENOMIC DNA]</scope>
    <source>
        <strain evidence="1">7/96</strain>
    </source>
</reference>
<dbReference type="EMBL" id="MAVT02001334">
    <property type="protein sequence ID" value="POS71228.1"/>
    <property type="molecule type" value="Genomic_DNA"/>
</dbReference>
<dbReference type="STRING" id="158607.A0A2P5HLT1"/>
<evidence type="ECO:0000313" key="2">
    <source>
        <dbReference type="Proteomes" id="UP000094444"/>
    </source>
</evidence>
<name>A0A2P5HLT1_DIAHE</name>
<organism evidence="1 2">
    <name type="scientific">Diaporthe helianthi</name>
    <dbReference type="NCBI Taxonomy" id="158607"/>
    <lineage>
        <taxon>Eukaryota</taxon>
        <taxon>Fungi</taxon>
        <taxon>Dikarya</taxon>
        <taxon>Ascomycota</taxon>
        <taxon>Pezizomycotina</taxon>
        <taxon>Sordariomycetes</taxon>
        <taxon>Sordariomycetidae</taxon>
        <taxon>Diaporthales</taxon>
        <taxon>Diaporthaceae</taxon>
        <taxon>Diaporthe</taxon>
    </lineage>
</organism>
<gene>
    <name evidence="1" type="ORF">DHEL01_v210373</name>
</gene>
<sequence>MQDVYRNSFLNISAIAAEHSGEGLYSQRDPQHLWEEVVRVDVSGLHPSQAAEAVGQKNRANTLSPHDVDASTLETTGPAVDSKFTPLAKVQNCLLLDVSNWETLVNQAPVNQRGWVIQERLLAPRVLHFCRGRIAWECAEFDDIEGHVEGIPNYQIIGDDIHEGIIMKGLDPEIHGRSLRRNRLRGVVEPLDSAGNGIESRIVHSLELWSRIVEMYCKTHLTWQKDKLIALSGLAHRMAGLISGSEERKDHMQLRYIAGLWDVHLVSQLLWHVEPLYRGDSDSRSNTIEYSSRRPKEYRAPSFSWASVDAQSGNGISCGHVLDSDAVLVELPQGAGGCESDSEEKPWEKGVSVLPETGNHFGLVRNGHIRLRARVHHVKLQREGTHYYWFLLVDDDMGTEPGKGNENEKKNFNVYLDCPSDDDKEDRLTESDEIYCIPMAYGSPSRSTDIVCLLLEKTKLLEKENPMEKAANVHQTLGWPVEYREWTFRRIGYTRLSATFDRLTWDYIIKFRPEQKDLGGFYDETTGTHIVCII</sequence>
<accession>A0A2P5HLT1</accession>
<dbReference type="Proteomes" id="UP000094444">
    <property type="component" value="Unassembled WGS sequence"/>
</dbReference>
<dbReference type="InParanoid" id="A0A2P5HLT1"/>
<dbReference type="OrthoDB" id="5362512at2759"/>